<name>C6L947_9FIRM</name>
<dbReference type="ESTHER" id="9firm-c6l947">
    <property type="family name" value="BD-FAE"/>
</dbReference>
<organism evidence="3 4">
    <name type="scientific">Marvinbryantia formatexigens DSM 14469</name>
    <dbReference type="NCBI Taxonomy" id="478749"/>
    <lineage>
        <taxon>Bacteria</taxon>
        <taxon>Bacillati</taxon>
        <taxon>Bacillota</taxon>
        <taxon>Clostridia</taxon>
        <taxon>Lachnospirales</taxon>
        <taxon>Lachnospiraceae</taxon>
        <taxon>Marvinbryantia</taxon>
    </lineage>
</organism>
<comment type="caution">
    <text evidence="3">The sequence shown here is derived from an EMBL/GenBank/DDBJ whole genome shotgun (WGS) entry which is preliminary data.</text>
</comment>
<keyword evidence="1 3" id="KW-0378">Hydrolase</keyword>
<gene>
    <name evidence="3" type="ORF">BRYFOR_05137</name>
</gene>
<evidence type="ECO:0000259" key="2">
    <source>
        <dbReference type="Pfam" id="PF20434"/>
    </source>
</evidence>
<evidence type="ECO:0000313" key="3">
    <source>
        <dbReference type="EMBL" id="EET62786.1"/>
    </source>
</evidence>
<dbReference type="InterPro" id="IPR049492">
    <property type="entry name" value="BD-FAE-like_dom"/>
</dbReference>
<dbReference type="PANTHER" id="PTHR48081">
    <property type="entry name" value="AB HYDROLASE SUPERFAMILY PROTEIN C4A8.06C"/>
    <property type="match status" value="1"/>
</dbReference>
<dbReference type="EMBL" id="ACCL02000001">
    <property type="protein sequence ID" value="EET62786.1"/>
    <property type="molecule type" value="Genomic_DNA"/>
</dbReference>
<dbReference type="InterPro" id="IPR029058">
    <property type="entry name" value="AB_hydrolase_fold"/>
</dbReference>
<dbReference type="SUPFAM" id="SSF53474">
    <property type="entry name" value="alpha/beta-Hydrolases"/>
    <property type="match status" value="1"/>
</dbReference>
<evidence type="ECO:0000313" key="4">
    <source>
        <dbReference type="Proteomes" id="UP000005561"/>
    </source>
</evidence>
<sequence length="309" mass="35031">MNKQLCGKEINMSKKSKLIRVTWKASDAKRDAGLTTPEDIRRFDNLQYGKDAVWNLLDVYRPRAAEGKLPVIVNVHGGGWVYGDKELYQFYGMSLAQRGFAVVNFTYRLAPEAKFPSAVEDMNAVITWMYENQETYGLDMEHVFFVGDSAGGNLAAMYSAICTNPGYAAKFAFKVPQGFAPTAVGLNCGAYVLFGHHELLHESQDKELIMEDLLPEHGSPREQELVNVPDHVTAAFPPVYLMTALGDFCRPQAQFMEEALKKNGVYYEFGLFGTEKEPLYHVFHVNIRESEGQRCNDIECDFFRRMMEK</sequence>
<dbReference type="eggNOG" id="COG0657">
    <property type="taxonomic scope" value="Bacteria"/>
</dbReference>
<dbReference type="Gene3D" id="3.40.50.1820">
    <property type="entry name" value="alpha/beta hydrolase"/>
    <property type="match status" value="1"/>
</dbReference>
<dbReference type="GO" id="GO:0016787">
    <property type="term" value="F:hydrolase activity"/>
    <property type="evidence" value="ECO:0007669"/>
    <property type="project" value="UniProtKB-KW"/>
</dbReference>
<dbReference type="Proteomes" id="UP000005561">
    <property type="component" value="Unassembled WGS sequence"/>
</dbReference>
<dbReference type="STRING" id="168384.SAMN05660368_01756"/>
<feature type="domain" description="BD-FAE-like" evidence="2">
    <location>
        <begin position="57"/>
        <end position="160"/>
    </location>
</feature>
<reference evidence="3" key="1">
    <citation type="submission" date="2009-07" db="EMBL/GenBank/DDBJ databases">
        <authorList>
            <person name="Weinstock G."/>
            <person name="Sodergren E."/>
            <person name="Clifton S."/>
            <person name="Fulton L."/>
            <person name="Fulton B."/>
            <person name="Courtney L."/>
            <person name="Fronick C."/>
            <person name="Harrison M."/>
            <person name="Strong C."/>
            <person name="Farmer C."/>
            <person name="Delahaunty K."/>
            <person name="Markovic C."/>
            <person name="Hall O."/>
            <person name="Minx P."/>
            <person name="Tomlinson C."/>
            <person name="Mitreva M."/>
            <person name="Nelson J."/>
            <person name="Hou S."/>
            <person name="Wollam A."/>
            <person name="Pepin K.H."/>
            <person name="Johnson M."/>
            <person name="Bhonagiri V."/>
            <person name="Nash W.E."/>
            <person name="Warren W."/>
            <person name="Chinwalla A."/>
            <person name="Mardis E.R."/>
            <person name="Wilson R.K."/>
        </authorList>
    </citation>
    <scope>NUCLEOTIDE SEQUENCE [LARGE SCALE GENOMIC DNA]</scope>
    <source>
        <strain evidence="3">DSM 14469</strain>
    </source>
</reference>
<accession>C6L947</accession>
<dbReference type="AlphaFoldDB" id="C6L947"/>
<dbReference type="Pfam" id="PF20434">
    <property type="entry name" value="BD-FAE"/>
    <property type="match status" value="1"/>
</dbReference>
<protein>
    <submittedName>
        <fullName evidence="3">Hydrolase, alpha/beta domain protein</fullName>
    </submittedName>
</protein>
<proteinExistence type="predicted"/>
<evidence type="ECO:0000256" key="1">
    <source>
        <dbReference type="ARBA" id="ARBA00022801"/>
    </source>
</evidence>
<dbReference type="InterPro" id="IPR050300">
    <property type="entry name" value="GDXG_lipolytic_enzyme"/>
</dbReference>
<keyword evidence="4" id="KW-1185">Reference proteome</keyword>